<dbReference type="Pfam" id="PF13557">
    <property type="entry name" value="Phenol_MetA_deg"/>
    <property type="match status" value="1"/>
</dbReference>
<dbReference type="EMBL" id="CP002629">
    <property type="protein sequence ID" value="AEB10243.1"/>
    <property type="molecule type" value="Genomic_DNA"/>
</dbReference>
<dbReference type="KEGG" id="dao:Desac_2422"/>
<dbReference type="HOGENOM" id="CLU_803456_0_0_7"/>
<dbReference type="eggNOG" id="COG4313">
    <property type="taxonomic scope" value="Bacteria"/>
</dbReference>
<accession>F2NFX4</accession>
<gene>
    <name evidence="1" type="ordered locus">Desac_2422</name>
</gene>
<reference evidence="1 2" key="1">
    <citation type="journal article" date="2011" name="Stand. Genomic Sci.">
        <title>Complete genome sequence of the acetate-degrading sulfate reducer Desulfobacca acetoxidans type strain (ASRB2).</title>
        <authorList>
            <person name="Goker M."/>
            <person name="Teshima H."/>
            <person name="Lapidus A."/>
            <person name="Nolan M."/>
            <person name="Lucas S."/>
            <person name="Hammon N."/>
            <person name="Deshpande S."/>
            <person name="Cheng J.F."/>
            <person name="Tapia R."/>
            <person name="Han C."/>
            <person name="Goodwin L."/>
            <person name="Pitluck S."/>
            <person name="Huntemann M."/>
            <person name="Liolios K."/>
            <person name="Ivanova N."/>
            <person name="Pagani I."/>
            <person name="Mavromatis K."/>
            <person name="Ovchinikova G."/>
            <person name="Pati A."/>
            <person name="Chen A."/>
            <person name="Palaniappan K."/>
            <person name="Land M."/>
            <person name="Hauser L."/>
            <person name="Brambilla E.M."/>
            <person name="Rohde M."/>
            <person name="Spring S."/>
            <person name="Detter J.C."/>
            <person name="Woyke T."/>
            <person name="Bristow J."/>
            <person name="Eisen J.A."/>
            <person name="Markowitz V."/>
            <person name="Hugenholtz P."/>
            <person name="Kyrpides N.C."/>
            <person name="Klenk H.P."/>
        </authorList>
    </citation>
    <scope>NUCLEOTIDE SEQUENCE [LARGE SCALE GENOMIC DNA]</scope>
    <source>
        <strain evidence="2">ATCC 700848 / DSM 11109 / ASRB2</strain>
    </source>
</reference>
<dbReference type="AlphaFoldDB" id="F2NFX4"/>
<keyword evidence="2" id="KW-1185">Reference proteome</keyword>
<name>F2NFX4_DESAR</name>
<dbReference type="InterPro" id="IPR025737">
    <property type="entry name" value="FApF"/>
</dbReference>
<reference evidence="2" key="2">
    <citation type="submission" date="2011-03" db="EMBL/GenBank/DDBJ databases">
        <title>The complete genome of Desulfobacca acetoxidans DSM 11109.</title>
        <authorList>
            <consortium name="US DOE Joint Genome Institute (JGI-PGF)"/>
            <person name="Lucas S."/>
            <person name="Copeland A."/>
            <person name="Lapidus A."/>
            <person name="Bruce D."/>
            <person name="Goodwin L."/>
            <person name="Pitluck S."/>
            <person name="Peters L."/>
            <person name="Kyrpides N."/>
            <person name="Mavromatis K."/>
            <person name="Ivanova N."/>
            <person name="Ovchinnikova G."/>
            <person name="Teshima H."/>
            <person name="Detter J.C."/>
            <person name="Han C."/>
            <person name="Land M."/>
            <person name="Hauser L."/>
            <person name="Markowitz V."/>
            <person name="Cheng J.-F."/>
            <person name="Hugenholtz P."/>
            <person name="Woyke T."/>
            <person name="Wu D."/>
            <person name="Spring S."/>
            <person name="Schueler E."/>
            <person name="Brambilla E."/>
            <person name="Klenk H.-P."/>
            <person name="Eisen J.A."/>
        </authorList>
    </citation>
    <scope>NUCLEOTIDE SEQUENCE [LARGE SCALE GENOMIC DNA]</scope>
    <source>
        <strain evidence="2">ATCC 700848 / DSM 11109 / ASRB2</strain>
    </source>
</reference>
<evidence type="ECO:0008006" key="3">
    <source>
        <dbReference type="Google" id="ProtNLM"/>
    </source>
</evidence>
<evidence type="ECO:0000313" key="1">
    <source>
        <dbReference type="EMBL" id="AEB10243.1"/>
    </source>
</evidence>
<sequence length="324" mass="36216">MRVVTAFLGWLLLMAVLPVTALGGTEKNEVGYDHPPRFDPIITDTAVPLHPNKLCLEYNCGLSFYTHRLSRNWRQQSAGGDYSSLDMELKISYGLFRDCEIYVTLPFEYNWAGDVNQPGPGGERSSTFGGLDDVNLTIKYQLLAEGYRVPTITGLVAMDFPTGRYRNLDPGRLGTDAIGDGVYVLTGGLNFFKTLKPVYLYANLWYSVQTAYDYEDTESGQDPFNYLYHPRDYLTVNLAIDYALTAKWFAKLEVNSYWDVGNLSGRIFGGQAQAPYTALITVQPGIGFMATDRFSLDLGVGIDAWGKKSYRAITPLLSLGYSFY</sequence>
<organism evidence="1 2">
    <name type="scientific">Desulfobacca acetoxidans (strain ATCC 700848 / DSM 11109 / ASRB2)</name>
    <dbReference type="NCBI Taxonomy" id="880072"/>
    <lineage>
        <taxon>Bacteria</taxon>
        <taxon>Pseudomonadati</taxon>
        <taxon>Thermodesulfobacteriota</taxon>
        <taxon>Desulfobaccia</taxon>
        <taxon>Desulfobaccales</taxon>
        <taxon>Desulfobaccaceae</taxon>
        <taxon>Desulfobacca</taxon>
    </lineage>
</organism>
<dbReference type="Proteomes" id="UP000000483">
    <property type="component" value="Chromosome"/>
</dbReference>
<protein>
    <recommendedName>
        <fullName evidence="3">Transporter</fullName>
    </recommendedName>
</protein>
<evidence type="ECO:0000313" key="2">
    <source>
        <dbReference type="Proteomes" id="UP000000483"/>
    </source>
</evidence>
<proteinExistence type="predicted"/>